<evidence type="ECO:0000313" key="2">
    <source>
        <dbReference type="EMBL" id="MEW9622636.1"/>
    </source>
</evidence>
<reference evidence="2 3" key="1">
    <citation type="submission" date="2024-06" db="EMBL/GenBank/DDBJ databases">
        <authorList>
            <person name="Woo H."/>
        </authorList>
    </citation>
    <scope>NUCLEOTIDE SEQUENCE [LARGE SCALE GENOMIC DNA]</scope>
    <source>
        <strain evidence="2 3">S2-g</strain>
    </source>
</reference>
<accession>A0ABV3QJ62</accession>
<dbReference type="Proteomes" id="UP001556170">
    <property type="component" value="Unassembled WGS sequence"/>
</dbReference>
<proteinExistence type="predicted"/>
<evidence type="ECO:0000256" key="1">
    <source>
        <dbReference type="SAM" id="Phobius"/>
    </source>
</evidence>
<feature type="transmembrane region" description="Helical" evidence="1">
    <location>
        <begin position="42"/>
        <end position="65"/>
    </location>
</feature>
<dbReference type="EMBL" id="JBFOHL010000001">
    <property type="protein sequence ID" value="MEW9622636.1"/>
    <property type="molecule type" value="Genomic_DNA"/>
</dbReference>
<keyword evidence="3" id="KW-1185">Reference proteome</keyword>
<protein>
    <submittedName>
        <fullName evidence="2">COG4280 domain-containing protein</fullName>
    </submittedName>
</protein>
<feature type="transmembrane region" description="Helical" evidence="1">
    <location>
        <begin position="71"/>
        <end position="88"/>
    </location>
</feature>
<feature type="transmembrane region" description="Helical" evidence="1">
    <location>
        <begin position="12"/>
        <end position="35"/>
    </location>
</feature>
<dbReference type="InterPro" id="IPR031594">
    <property type="entry name" value="OFeT_1"/>
</dbReference>
<feature type="transmembrane region" description="Helical" evidence="1">
    <location>
        <begin position="191"/>
        <end position="209"/>
    </location>
</feature>
<comment type="caution">
    <text evidence="2">The sequence shown here is derived from an EMBL/GenBank/DDBJ whole genome shotgun (WGS) entry which is preliminary data.</text>
</comment>
<gene>
    <name evidence="2" type="ORF">ABQJ56_00125</name>
</gene>
<feature type="transmembrane region" description="Helical" evidence="1">
    <location>
        <begin position="128"/>
        <end position="152"/>
    </location>
</feature>
<keyword evidence="1" id="KW-0472">Membrane</keyword>
<feature type="transmembrane region" description="Helical" evidence="1">
    <location>
        <begin position="158"/>
        <end position="179"/>
    </location>
</feature>
<evidence type="ECO:0000313" key="3">
    <source>
        <dbReference type="Proteomes" id="UP001556170"/>
    </source>
</evidence>
<dbReference type="Pfam" id="PF16955">
    <property type="entry name" value="OFeT_1"/>
    <property type="match status" value="1"/>
</dbReference>
<sequence length="254" mass="26265">MPIDWIHAGATVLASFLASLVECVEALTVVLAVGVTRGWRSALAGCATGLLVLLLLVTLLGPVLARVPLHGFQLVVGALLLLFGMRWLRKAVLRAAGVLALHDEDAIYRREMQALGGQAGAHAGLDKLAFALTFKSTVLEGIEVVFIVLAIGAGRADLLGPASLGALAALLVVAALGVVLHRPLARVPENLLKFAVGVLLCAFGTFWAGEGMGYVWPGADWAIPGLVGAFLAVSALGVPWCRRLASAGAKGSAR</sequence>
<keyword evidence="1" id="KW-0812">Transmembrane</keyword>
<organism evidence="2 3">
    <name type="scientific">Rhodanobacter geophilus</name>
    <dbReference type="NCBI Taxonomy" id="3162488"/>
    <lineage>
        <taxon>Bacteria</taxon>
        <taxon>Pseudomonadati</taxon>
        <taxon>Pseudomonadota</taxon>
        <taxon>Gammaproteobacteria</taxon>
        <taxon>Lysobacterales</taxon>
        <taxon>Rhodanobacteraceae</taxon>
        <taxon>Rhodanobacter</taxon>
    </lineage>
</organism>
<name>A0ABV3QJ62_9GAMM</name>
<dbReference type="RefSeq" id="WP_367842953.1">
    <property type="nucleotide sequence ID" value="NZ_JBFOHL010000001.1"/>
</dbReference>
<keyword evidence="1" id="KW-1133">Transmembrane helix</keyword>
<feature type="transmembrane region" description="Helical" evidence="1">
    <location>
        <begin position="221"/>
        <end position="241"/>
    </location>
</feature>